<feature type="compositionally biased region" description="Basic and acidic residues" evidence="1">
    <location>
        <begin position="87"/>
        <end position="97"/>
    </location>
</feature>
<protein>
    <submittedName>
        <fullName evidence="2">Uncharacterized protein</fullName>
    </submittedName>
</protein>
<organism evidence="2 3">
    <name type="scientific">Arabis nemorensis</name>
    <dbReference type="NCBI Taxonomy" id="586526"/>
    <lineage>
        <taxon>Eukaryota</taxon>
        <taxon>Viridiplantae</taxon>
        <taxon>Streptophyta</taxon>
        <taxon>Embryophyta</taxon>
        <taxon>Tracheophyta</taxon>
        <taxon>Spermatophyta</taxon>
        <taxon>Magnoliopsida</taxon>
        <taxon>eudicotyledons</taxon>
        <taxon>Gunneridae</taxon>
        <taxon>Pentapetalae</taxon>
        <taxon>rosids</taxon>
        <taxon>malvids</taxon>
        <taxon>Brassicales</taxon>
        <taxon>Brassicaceae</taxon>
        <taxon>Arabideae</taxon>
        <taxon>Arabis</taxon>
    </lineage>
</organism>
<keyword evidence="3" id="KW-1185">Reference proteome</keyword>
<dbReference type="Proteomes" id="UP000489600">
    <property type="component" value="Unassembled WGS sequence"/>
</dbReference>
<comment type="caution">
    <text evidence="2">The sequence shown here is derived from an EMBL/GenBank/DDBJ whole genome shotgun (WGS) entry which is preliminary data.</text>
</comment>
<dbReference type="AlphaFoldDB" id="A0A565BD77"/>
<evidence type="ECO:0000313" key="2">
    <source>
        <dbReference type="EMBL" id="VVA99271.1"/>
    </source>
</evidence>
<accession>A0A565BD77</accession>
<gene>
    <name evidence="2" type="ORF">ANE_LOCUS9716</name>
</gene>
<dbReference type="EMBL" id="CABITT030000003">
    <property type="protein sequence ID" value="VVA99271.1"/>
    <property type="molecule type" value="Genomic_DNA"/>
</dbReference>
<evidence type="ECO:0000313" key="3">
    <source>
        <dbReference type="Proteomes" id="UP000489600"/>
    </source>
</evidence>
<proteinExistence type="predicted"/>
<reference evidence="2" key="1">
    <citation type="submission" date="2019-07" db="EMBL/GenBank/DDBJ databases">
        <authorList>
            <person name="Dittberner H."/>
        </authorList>
    </citation>
    <scope>NUCLEOTIDE SEQUENCE [LARGE SCALE GENOMIC DNA]</scope>
</reference>
<name>A0A565BD77_9BRAS</name>
<evidence type="ECO:0000256" key="1">
    <source>
        <dbReference type="SAM" id="MobiDB-lite"/>
    </source>
</evidence>
<feature type="region of interest" description="Disordered" evidence="1">
    <location>
        <begin position="52"/>
        <end position="123"/>
    </location>
</feature>
<sequence>MELSAEAMAALNTAMAQQIKESNEAITTQLSQQIDQLNNKFETQISDLLKELSASGEESSHTPTPSEVIRITKGKGHIGVSARRSRRDTTPPEDRPKAKTNQRNEMVPELKGIKNVSTTERNI</sequence>